<name>A0ABX5EBC2_9MICO</name>
<reference evidence="2 3" key="1">
    <citation type="submission" date="2018-03" db="EMBL/GenBank/DDBJ databases">
        <title>Comparative analysis of microorganisms from saline springs in Andes Mountain Range, Colombia.</title>
        <authorList>
            <person name="Rubin E."/>
        </authorList>
    </citation>
    <scope>NUCLEOTIDE SEQUENCE [LARGE SCALE GENOMIC DNA]</scope>
    <source>
        <strain evidence="2 3">CG 23</strain>
    </source>
</reference>
<evidence type="ECO:0000313" key="2">
    <source>
        <dbReference type="EMBL" id="PRZ04809.1"/>
    </source>
</evidence>
<keyword evidence="3" id="KW-1185">Reference proteome</keyword>
<protein>
    <recommendedName>
        <fullName evidence="1">DUF6457 domain-containing protein</fullName>
    </recommendedName>
</protein>
<dbReference type="EMBL" id="PVTX01000009">
    <property type="protein sequence ID" value="PRZ04809.1"/>
    <property type="molecule type" value="Genomic_DNA"/>
</dbReference>
<evidence type="ECO:0000313" key="3">
    <source>
        <dbReference type="Proteomes" id="UP000239895"/>
    </source>
</evidence>
<gene>
    <name evidence="2" type="ORF">BCL65_10948</name>
</gene>
<evidence type="ECO:0000259" key="1">
    <source>
        <dbReference type="Pfam" id="PF20058"/>
    </source>
</evidence>
<comment type="caution">
    <text evidence="2">The sequence shown here is derived from an EMBL/GenBank/DDBJ whole genome shotgun (WGS) entry which is preliminary data.</text>
</comment>
<accession>A0ABX5EBC2</accession>
<dbReference type="InterPro" id="IPR045598">
    <property type="entry name" value="DUF6457"/>
</dbReference>
<dbReference type="Pfam" id="PF20058">
    <property type="entry name" value="DUF6457"/>
    <property type="match status" value="1"/>
</dbReference>
<dbReference type="Proteomes" id="UP000239895">
    <property type="component" value="Unassembled WGS sequence"/>
</dbReference>
<sequence>MTQDTPAVLARWVEAVEAELALPAGSIDVDEVLDLARDAAHHVARPAAPVTTYLVGYARGLAASSGRPTPDDAVAERASRLALGWQPDRT</sequence>
<organism evidence="2 3">
    <name type="scientific">Isoptericola halotolerans</name>
    <dbReference type="NCBI Taxonomy" id="300560"/>
    <lineage>
        <taxon>Bacteria</taxon>
        <taxon>Bacillati</taxon>
        <taxon>Actinomycetota</taxon>
        <taxon>Actinomycetes</taxon>
        <taxon>Micrococcales</taxon>
        <taxon>Promicromonosporaceae</taxon>
        <taxon>Isoptericola</taxon>
    </lineage>
</organism>
<feature type="domain" description="DUF6457" evidence="1">
    <location>
        <begin position="5"/>
        <end position="88"/>
    </location>
</feature>
<proteinExistence type="predicted"/>
<dbReference type="RefSeq" id="WP_106268827.1">
    <property type="nucleotide sequence ID" value="NZ_PVTX01000009.1"/>
</dbReference>